<name>A0A9P8XXJ1_9PEZI</name>
<evidence type="ECO:0000313" key="2">
    <source>
        <dbReference type="EMBL" id="KAH7024663.1"/>
    </source>
</evidence>
<organism evidence="2 3">
    <name type="scientific">Microdochium trichocladiopsis</name>
    <dbReference type="NCBI Taxonomy" id="1682393"/>
    <lineage>
        <taxon>Eukaryota</taxon>
        <taxon>Fungi</taxon>
        <taxon>Dikarya</taxon>
        <taxon>Ascomycota</taxon>
        <taxon>Pezizomycotina</taxon>
        <taxon>Sordariomycetes</taxon>
        <taxon>Xylariomycetidae</taxon>
        <taxon>Xylariales</taxon>
        <taxon>Microdochiaceae</taxon>
        <taxon>Microdochium</taxon>
    </lineage>
</organism>
<dbReference type="EMBL" id="JAGTJQ010000009">
    <property type="protein sequence ID" value="KAH7024663.1"/>
    <property type="molecule type" value="Genomic_DNA"/>
</dbReference>
<reference evidence="2" key="1">
    <citation type="journal article" date="2021" name="Nat. Commun.">
        <title>Genetic determinants of endophytism in the Arabidopsis root mycobiome.</title>
        <authorList>
            <person name="Mesny F."/>
            <person name="Miyauchi S."/>
            <person name="Thiergart T."/>
            <person name="Pickel B."/>
            <person name="Atanasova L."/>
            <person name="Karlsson M."/>
            <person name="Huettel B."/>
            <person name="Barry K.W."/>
            <person name="Haridas S."/>
            <person name="Chen C."/>
            <person name="Bauer D."/>
            <person name="Andreopoulos W."/>
            <person name="Pangilinan J."/>
            <person name="LaButti K."/>
            <person name="Riley R."/>
            <person name="Lipzen A."/>
            <person name="Clum A."/>
            <person name="Drula E."/>
            <person name="Henrissat B."/>
            <person name="Kohler A."/>
            <person name="Grigoriev I.V."/>
            <person name="Martin F.M."/>
            <person name="Hacquard S."/>
        </authorList>
    </citation>
    <scope>NUCLEOTIDE SEQUENCE</scope>
    <source>
        <strain evidence="2">MPI-CAGE-CH-0230</strain>
    </source>
</reference>
<sequence>MAALPSTSTALVPSIVMLQANGDRLGGRTLCAVSPTLARLSDESKRLATLVLNQPLCLIGNLGLASGSGGARPHRGSSAPASAQLSSLLHTAPRGGPVFLTRHFCMRHARKTRYSELLASDFCMPTLSGPPCWSSRLWGAATKHYFPERSGHASAVADIRRLPYDDAFVSSAVTLVPHLPARDRSKYLNGNVSNGLPTKQRPSPTWERVPPPPPYSSSPIWSQLRDNSAPDSSEAAD</sequence>
<dbReference type="AlphaFoldDB" id="A0A9P8XXJ1"/>
<gene>
    <name evidence="2" type="ORF">B0I36DRAFT_352876</name>
</gene>
<comment type="caution">
    <text evidence="2">The sequence shown here is derived from an EMBL/GenBank/DDBJ whole genome shotgun (WGS) entry which is preliminary data.</text>
</comment>
<keyword evidence="3" id="KW-1185">Reference proteome</keyword>
<proteinExistence type="predicted"/>
<dbReference type="Proteomes" id="UP000756346">
    <property type="component" value="Unassembled WGS sequence"/>
</dbReference>
<evidence type="ECO:0000313" key="3">
    <source>
        <dbReference type="Proteomes" id="UP000756346"/>
    </source>
</evidence>
<accession>A0A9P8XXJ1</accession>
<feature type="region of interest" description="Disordered" evidence="1">
    <location>
        <begin position="184"/>
        <end position="237"/>
    </location>
</feature>
<protein>
    <submittedName>
        <fullName evidence="2">Uncharacterized protein</fullName>
    </submittedName>
</protein>
<dbReference type="RefSeq" id="XP_046008211.1">
    <property type="nucleotide sequence ID" value="XM_046157159.1"/>
</dbReference>
<dbReference type="GeneID" id="70186705"/>
<feature type="compositionally biased region" description="Polar residues" evidence="1">
    <location>
        <begin position="220"/>
        <end position="231"/>
    </location>
</feature>
<feature type="compositionally biased region" description="Polar residues" evidence="1">
    <location>
        <begin position="188"/>
        <end position="203"/>
    </location>
</feature>
<evidence type="ECO:0000256" key="1">
    <source>
        <dbReference type="SAM" id="MobiDB-lite"/>
    </source>
</evidence>